<comment type="caution">
    <text evidence="2">The sequence shown here is derived from an EMBL/GenBank/DDBJ whole genome shotgun (WGS) entry which is preliminary data.</text>
</comment>
<evidence type="ECO:0000313" key="3">
    <source>
        <dbReference type="Proteomes" id="UP000247409"/>
    </source>
</evidence>
<protein>
    <submittedName>
        <fullName evidence="2">Uncharacterized protein</fullName>
    </submittedName>
</protein>
<feature type="region of interest" description="Disordered" evidence="1">
    <location>
        <begin position="200"/>
        <end position="219"/>
    </location>
</feature>
<accession>A0A2V3IGX2</accession>
<feature type="compositionally biased region" description="Basic and acidic residues" evidence="1">
    <location>
        <begin position="1"/>
        <end position="12"/>
    </location>
</feature>
<reference evidence="2 3" key="1">
    <citation type="journal article" date="2018" name="Mol. Biol. Evol.">
        <title>Analysis of the draft genome of the red seaweed Gracilariopsis chorda provides insights into genome size evolution in Rhodophyta.</title>
        <authorList>
            <person name="Lee J."/>
            <person name="Yang E.C."/>
            <person name="Graf L."/>
            <person name="Yang J.H."/>
            <person name="Qiu H."/>
            <person name="Zel Zion U."/>
            <person name="Chan C.X."/>
            <person name="Stephens T.G."/>
            <person name="Weber A.P.M."/>
            <person name="Boo G.H."/>
            <person name="Boo S.M."/>
            <person name="Kim K.M."/>
            <person name="Shin Y."/>
            <person name="Jung M."/>
            <person name="Lee S.J."/>
            <person name="Yim H.S."/>
            <person name="Lee J.H."/>
            <person name="Bhattacharya D."/>
            <person name="Yoon H.S."/>
        </authorList>
    </citation>
    <scope>NUCLEOTIDE SEQUENCE [LARGE SCALE GENOMIC DNA]</scope>
    <source>
        <strain evidence="2 3">SKKU-2015</strain>
        <tissue evidence="2">Whole body</tissue>
    </source>
</reference>
<feature type="region of interest" description="Disordered" evidence="1">
    <location>
        <begin position="1"/>
        <end position="52"/>
    </location>
</feature>
<gene>
    <name evidence="2" type="ORF">BWQ96_08997</name>
</gene>
<feature type="compositionally biased region" description="Low complexity" evidence="1">
    <location>
        <begin position="38"/>
        <end position="51"/>
    </location>
</feature>
<keyword evidence="3" id="KW-1185">Reference proteome</keyword>
<evidence type="ECO:0000256" key="1">
    <source>
        <dbReference type="SAM" id="MobiDB-lite"/>
    </source>
</evidence>
<dbReference type="EMBL" id="NBIV01000224">
    <property type="protein sequence ID" value="PXF41288.1"/>
    <property type="molecule type" value="Genomic_DNA"/>
</dbReference>
<dbReference type="Proteomes" id="UP000247409">
    <property type="component" value="Unassembled WGS sequence"/>
</dbReference>
<organism evidence="2 3">
    <name type="scientific">Gracilariopsis chorda</name>
    <dbReference type="NCBI Taxonomy" id="448386"/>
    <lineage>
        <taxon>Eukaryota</taxon>
        <taxon>Rhodophyta</taxon>
        <taxon>Florideophyceae</taxon>
        <taxon>Rhodymeniophycidae</taxon>
        <taxon>Gracilariales</taxon>
        <taxon>Gracilariaceae</taxon>
        <taxon>Gracilariopsis</taxon>
    </lineage>
</organism>
<feature type="region of interest" description="Disordered" evidence="1">
    <location>
        <begin position="141"/>
        <end position="195"/>
    </location>
</feature>
<feature type="compositionally biased region" description="Low complexity" evidence="1">
    <location>
        <begin position="181"/>
        <end position="193"/>
    </location>
</feature>
<sequence>MTLRKRPNDIRECGSATNSRACKRARVERGAEEVTQLSSSSSASESTASTAPRFPMASCVVKFVEDARTLPYPNITPSPQVQMWGLPLAVPSPSLAFTYGAPSQSRAPLTWGKLEGDFQDVDSSPSPDVRPLYRIPASEPSEDAAAPHFHGGASPPLAVPPTPAQQSVDTRLCLPPSATNGEGESSSSPSPVVRPLYFIPASEPTTPVGKPRPQPHQPILSPPRLSIGDPLANGSSPCSPTLATASQREVVRAAPSPIRCIRSSGMARVDARTQTFASDYEKKHEQVQCDGNDNLDDNGNVATVQVIGLYGDESEEHSRTVGEAVRNAIEIVDLCTESETEDSDR</sequence>
<dbReference type="AlphaFoldDB" id="A0A2V3IGX2"/>
<name>A0A2V3IGX2_9FLOR</name>
<proteinExistence type="predicted"/>
<evidence type="ECO:0000313" key="2">
    <source>
        <dbReference type="EMBL" id="PXF41288.1"/>
    </source>
</evidence>